<accession>A0AAJ6CRJ8</accession>
<evidence type="ECO:0000313" key="4">
    <source>
        <dbReference type="EMBL" id="MDG0867070.1"/>
    </source>
</evidence>
<evidence type="ECO:0000256" key="2">
    <source>
        <dbReference type="ARBA" id="ARBA00023239"/>
    </source>
</evidence>
<name>A0AAJ6CRJ8_9CHLR</name>
<evidence type="ECO:0000256" key="3">
    <source>
        <dbReference type="PIRNR" id="PIRNR001365"/>
    </source>
</evidence>
<comment type="similarity">
    <text evidence="1 3">Belongs to the DapA family.</text>
</comment>
<reference evidence="6" key="3">
    <citation type="submission" date="2023-06" db="EMBL/GenBank/DDBJ databases">
        <title>Pangenomics reveal diversification of enzyme families and niche specialization in globally abundant SAR202 bacteria.</title>
        <authorList>
            <person name="Saw J.H.W."/>
        </authorList>
    </citation>
    <scope>NUCLEOTIDE SEQUENCE [LARGE SCALE GENOMIC DNA]</scope>
    <source>
        <strain evidence="6">JH1073</strain>
    </source>
</reference>
<keyword evidence="2 3" id="KW-0456">Lyase</keyword>
<evidence type="ECO:0000313" key="5">
    <source>
        <dbReference type="EMBL" id="WFG38483.1"/>
    </source>
</evidence>
<evidence type="ECO:0000313" key="6">
    <source>
        <dbReference type="Proteomes" id="UP001219901"/>
    </source>
</evidence>
<proteinExistence type="inferred from homology"/>
<dbReference type="Pfam" id="PF00701">
    <property type="entry name" value="DHDPS"/>
    <property type="match status" value="1"/>
</dbReference>
<dbReference type="GO" id="GO:0008840">
    <property type="term" value="F:4-hydroxy-tetrahydrodipicolinate synthase activity"/>
    <property type="evidence" value="ECO:0007669"/>
    <property type="project" value="TreeGrafter"/>
</dbReference>
<dbReference type="InterPro" id="IPR013785">
    <property type="entry name" value="Aldolase_TIM"/>
</dbReference>
<reference evidence="6 7" key="1">
    <citation type="submission" date="2019-11" db="EMBL/GenBank/DDBJ databases">
        <authorList>
            <person name="Cho J.-C."/>
        </authorList>
    </citation>
    <scope>NUCLEOTIDE SEQUENCE [LARGE SCALE GENOMIC DNA]</scope>
    <source>
        <strain evidence="5 6">JH1073</strain>
        <strain evidence="4 7">JH702</strain>
    </source>
</reference>
<dbReference type="PANTHER" id="PTHR12128">
    <property type="entry name" value="DIHYDRODIPICOLINATE SYNTHASE"/>
    <property type="match status" value="1"/>
</dbReference>
<organism evidence="5 6">
    <name type="scientific">Candidatus Lucifugimonas marina</name>
    <dbReference type="NCBI Taxonomy" id="3038979"/>
    <lineage>
        <taxon>Bacteria</taxon>
        <taxon>Bacillati</taxon>
        <taxon>Chloroflexota</taxon>
        <taxon>Dehalococcoidia</taxon>
        <taxon>SAR202 cluster</taxon>
        <taxon>Candidatus Lucifugimonadales</taxon>
        <taxon>Candidatus Lucifugimonadaceae</taxon>
        <taxon>Candidatus Lucifugimonas</taxon>
    </lineage>
</organism>
<dbReference type="EMBL" id="CP046147">
    <property type="protein sequence ID" value="WFG38483.1"/>
    <property type="molecule type" value="Genomic_DNA"/>
</dbReference>
<evidence type="ECO:0000256" key="1">
    <source>
        <dbReference type="ARBA" id="ARBA00007592"/>
    </source>
</evidence>
<dbReference type="AlphaFoldDB" id="A0AAJ6CRJ8"/>
<dbReference type="SMART" id="SM01130">
    <property type="entry name" value="DHDPS"/>
    <property type="match status" value="1"/>
</dbReference>
<protein>
    <recommendedName>
        <fullName evidence="8">Dihydrodipicolinate synthase family protein</fullName>
    </recommendedName>
</protein>
<dbReference type="Proteomes" id="UP001219901">
    <property type="component" value="Chromosome"/>
</dbReference>
<dbReference type="InterPro" id="IPR002220">
    <property type="entry name" value="DapA-like"/>
</dbReference>
<evidence type="ECO:0000313" key="7">
    <source>
        <dbReference type="Proteomes" id="UP001321249"/>
    </source>
</evidence>
<dbReference type="Proteomes" id="UP001321249">
    <property type="component" value="Unassembled WGS sequence"/>
</dbReference>
<dbReference type="PIRSF" id="PIRSF001365">
    <property type="entry name" value="DHDPS"/>
    <property type="match status" value="1"/>
</dbReference>
<sequence length="323" mass="35067">MTILLSRMNHNFMRTKNLDQLRTFRKMPIPTSNPIVVAPSPTPFKADDSVDHAAIERNVEKWLKTPLSGFVLNSENGEEQFLSETERLDIVRTVNAARNGEKFIVGGVDTSSVTETIRMSEDLVEAGAEMIRIRIPRLAKDVTSYFEQVVPRVPAPVMIIHQMAPGQFAGGDAPVGAPAEVIGDLIDLDNVFGYIASGNVRFEARVRNFVTTDKPFWLGNGLIVLAMSAIGANGACLMFGNVGPGEVHQIISNVMNGDLAAAQEIQTRIIEADYQILDRGAAGIKAALDLLGYDGGAPRSPNAPVSDAEREIIRTAMQQAKLI</sequence>
<reference evidence="5" key="2">
    <citation type="journal article" date="2023" name="Nat. Commun.">
        <title>Cultivation of marine bacteria of the SAR202 clade.</title>
        <authorList>
            <person name="Lim Y."/>
            <person name="Seo J.H."/>
            <person name="Giovannoni S.J."/>
            <person name="Kang I."/>
            <person name="Cho J.C."/>
        </authorList>
    </citation>
    <scope>NUCLEOTIDE SEQUENCE</scope>
    <source>
        <strain evidence="5">JH1073</strain>
    </source>
</reference>
<dbReference type="SUPFAM" id="SSF51569">
    <property type="entry name" value="Aldolase"/>
    <property type="match status" value="1"/>
</dbReference>
<dbReference type="CDD" id="cd00408">
    <property type="entry name" value="DHDPS-like"/>
    <property type="match status" value="1"/>
</dbReference>
<gene>
    <name evidence="4" type="ORF">GKO46_08285</name>
    <name evidence="5" type="ORF">GKO48_02290</name>
</gene>
<dbReference type="EMBL" id="WMBE01000002">
    <property type="protein sequence ID" value="MDG0867070.1"/>
    <property type="molecule type" value="Genomic_DNA"/>
</dbReference>
<dbReference type="PANTHER" id="PTHR12128:SF66">
    <property type="entry name" value="4-HYDROXY-2-OXOGLUTARATE ALDOLASE, MITOCHONDRIAL"/>
    <property type="match status" value="1"/>
</dbReference>
<evidence type="ECO:0008006" key="8">
    <source>
        <dbReference type="Google" id="ProtNLM"/>
    </source>
</evidence>
<keyword evidence="6" id="KW-1185">Reference proteome</keyword>
<dbReference type="Gene3D" id="3.20.20.70">
    <property type="entry name" value="Aldolase class I"/>
    <property type="match status" value="1"/>
</dbReference>